<sequence length="138" mass="14984">MKFVGWNGSMSTVEEGMERVLRINTCFMPAIATWNRMGVRITEALSTDMNCGNSPLLRATPVYGYGVGTLGYGAGSYALGHGIGVYGLNYGYGLGTPFDYSALVRRKKCEYIFCKALALVREEQFAKDVQALPGSESA</sequence>
<organism evidence="1 2">
    <name type="scientific">Hyalomma asiaticum</name>
    <name type="common">Tick</name>
    <dbReference type="NCBI Taxonomy" id="266040"/>
    <lineage>
        <taxon>Eukaryota</taxon>
        <taxon>Metazoa</taxon>
        <taxon>Ecdysozoa</taxon>
        <taxon>Arthropoda</taxon>
        <taxon>Chelicerata</taxon>
        <taxon>Arachnida</taxon>
        <taxon>Acari</taxon>
        <taxon>Parasitiformes</taxon>
        <taxon>Ixodida</taxon>
        <taxon>Ixodoidea</taxon>
        <taxon>Ixodidae</taxon>
        <taxon>Hyalomminae</taxon>
        <taxon>Hyalomma</taxon>
    </lineage>
</organism>
<dbReference type="EMBL" id="CM023484">
    <property type="protein sequence ID" value="KAH6933121.1"/>
    <property type="molecule type" value="Genomic_DNA"/>
</dbReference>
<accession>A0ACB7SDU5</accession>
<protein>
    <submittedName>
        <fullName evidence="1">Uncharacterized protein</fullName>
    </submittedName>
</protein>
<comment type="caution">
    <text evidence="1">The sequence shown here is derived from an EMBL/GenBank/DDBJ whole genome shotgun (WGS) entry which is preliminary data.</text>
</comment>
<keyword evidence="2" id="KW-1185">Reference proteome</keyword>
<gene>
    <name evidence="1" type="ORF">HPB50_012185</name>
</gene>
<evidence type="ECO:0000313" key="2">
    <source>
        <dbReference type="Proteomes" id="UP000821845"/>
    </source>
</evidence>
<proteinExistence type="predicted"/>
<reference evidence="1" key="1">
    <citation type="submission" date="2020-05" db="EMBL/GenBank/DDBJ databases">
        <title>Large-scale comparative analyses of tick genomes elucidate their genetic diversity and vector capacities.</title>
        <authorList>
            <person name="Jia N."/>
            <person name="Wang J."/>
            <person name="Shi W."/>
            <person name="Du L."/>
            <person name="Sun Y."/>
            <person name="Zhan W."/>
            <person name="Jiang J."/>
            <person name="Wang Q."/>
            <person name="Zhang B."/>
            <person name="Ji P."/>
            <person name="Sakyi L.B."/>
            <person name="Cui X."/>
            <person name="Yuan T."/>
            <person name="Jiang B."/>
            <person name="Yang W."/>
            <person name="Lam T.T.-Y."/>
            <person name="Chang Q."/>
            <person name="Ding S."/>
            <person name="Wang X."/>
            <person name="Zhu J."/>
            <person name="Ruan X."/>
            <person name="Zhao L."/>
            <person name="Wei J."/>
            <person name="Que T."/>
            <person name="Du C."/>
            <person name="Cheng J."/>
            <person name="Dai P."/>
            <person name="Han X."/>
            <person name="Huang E."/>
            <person name="Gao Y."/>
            <person name="Liu J."/>
            <person name="Shao H."/>
            <person name="Ye R."/>
            <person name="Li L."/>
            <person name="Wei W."/>
            <person name="Wang X."/>
            <person name="Wang C."/>
            <person name="Yang T."/>
            <person name="Huo Q."/>
            <person name="Li W."/>
            <person name="Guo W."/>
            <person name="Chen H."/>
            <person name="Zhou L."/>
            <person name="Ni X."/>
            <person name="Tian J."/>
            <person name="Zhou Y."/>
            <person name="Sheng Y."/>
            <person name="Liu T."/>
            <person name="Pan Y."/>
            <person name="Xia L."/>
            <person name="Li J."/>
            <person name="Zhao F."/>
            <person name="Cao W."/>
        </authorList>
    </citation>
    <scope>NUCLEOTIDE SEQUENCE</scope>
    <source>
        <strain evidence="1">Hyas-2018</strain>
    </source>
</reference>
<name>A0ACB7SDU5_HYAAI</name>
<dbReference type="Proteomes" id="UP000821845">
    <property type="component" value="Chromosome 4"/>
</dbReference>
<evidence type="ECO:0000313" key="1">
    <source>
        <dbReference type="EMBL" id="KAH6933121.1"/>
    </source>
</evidence>